<keyword evidence="1" id="KW-0732">Signal</keyword>
<dbReference type="EMBL" id="WEKV01000009">
    <property type="protein sequence ID" value="KAB7785411.1"/>
    <property type="molecule type" value="Genomic_DNA"/>
</dbReference>
<evidence type="ECO:0000256" key="1">
    <source>
        <dbReference type="SAM" id="SignalP"/>
    </source>
</evidence>
<proteinExistence type="predicted"/>
<protein>
    <recommendedName>
        <fullName evidence="4">SGNH/GDSL hydrolase family protein</fullName>
    </recommendedName>
</protein>
<comment type="caution">
    <text evidence="2">The sequence shown here is derived from an EMBL/GenBank/DDBJ whole genome shotgun (WGS) entry which is preliminary data.</text>
</comment>
<sequence length="356" mass="38514">MACRERRGARLRRLAAVGLLAVSAVPSRAEEAAPRRVFVSGHSLVDRPLPDDLARISASLGRPLTWARRHASGSTIAQRACRGETPAIDETSGPGAADAPYDTLVVTEQHDLMGAVLWNDTVGELARLHDCFAARNPGLATWFYVPWISLDDKRDPANWLTYERAAAPLWRCVVAAANRRSAAARAGNRIRVIPAASALATLVESAADRPPPPGRRAGGAGEAAARLIEDQVHPTRLGAYALALLVEAATTGRPPRGAWAPEGVAPETAEALQIFAGDAAAAAAGEPEPDSDACAKRLQVQATGLFWPYMERAMWRPQAGFVEARRELWSKALRWRWKMWREPDWTPFAPPPDGRG</sequence>
<feature type="signal peptide" evidence="1">
    <location>
        <begin position="1"/>
        <end position="29"/>
    </location>
</feature>
<dbReference type="InterPro" id="IPR036514">
    <property type="entry name" value="SGNH_hydro_sf"/>
</dbReference>
<accession>A0A833MZI4</accession>
<dbReference type="Gene3D" id="3.40.50.1110">
    <property type="entry name" value="SGNH hydrolase"/>
    <property type="match status" value="1"/>
</dbReference>
<reference evidence="2 3" key="1">
    <citation type="submission" date="2019-10" db="EMBL/GenBank/DDBJ databases">
        <title>Draft Genome Sequence of the Caffeine Degrading Methylotroph Methylorubrum populi PINKEL.</title>
        <authorList>
            <person name="Dawson S.C."/>
            <person name="Zhang X."/>
            <person name="Wright M.E."/>
            <person name="Sharma G."/>
            <person name="Langner J.T."/>
            <person name="Ditty J.L."/>
            <person name="Subuyuj G.A."/>
        </authorList>
    </citation>
    <scope>NUCLEOTIDE SEQUENCE [LARGE SCALE GENOMIC DNA]</scope>
    <source>
        <strain evidence="2 3">Pinkel</strain>
    </source>
</reference>
<evidence type="ECO:0008006" key="4">
    <source>
        <dbReference type="Google" id="ProtNLM"/>
    </source>
</evidence>
<dbReference type="AlphaFoldDB" id="A0A833MZI4"/>
<evidence type="ECO:0000313" key="3">
    <source>
        <dbReference type="Proteomes" id="UP000469949"/>
    </source>
</evidence>
<dbReference type="Proteomes" id="UP000469949">
    <property type="component" value="Unassembled WGS sequence"/>
</dbReference>
<feature type="chain" id="PRO_5032974522" description="SGNH/GDSL hydrolase family protein" evidence="1">
    <location>
        <begin position="30"/>
        <end position="356"/>
    </location>
</feature>
<evidence type="ECO:0000313" key="2">
    <source>
        <dbReference type="EMBL" id="KAB7785411.1"/>
    </source>
</evidence>
<dbReference type="GO" id="GO:0016788">
    <property type="term" value="F:hydrolase activity, acting on ester bonds"/>
    <property type="evidence" value="ECO:0007669"/>
    <property type="project" value="UniProtKB-ARBA"/>
</dbReference>
<dbReference type="RefSeq" id="WP_152276804.1">
    <property type="nucleotide sequence ID" value="NZ_WEKV01000009.1"/>
</dbReference>
<organism evidence="2 3">
    <name type="scientific">Methylorubrum populi</name>
    <dbReference type="NCBI Taxonomy" id="223967"/>
    <lineage>
        <taxon>Bacteria</taxon>
        <taxon>Pseudomonadati</taxon>
        <taxon>Pseudomonadota</taxon>
        <taxon>Alphaproteobacteria</taxon>
        <taxon>Hyphomicrobiales</taxon>
        <taxon>Methylobacteriaceae</taxon>
        <taxon>Methylorubrum</taxon>
    </lineage>
</organism>
<name>A0A833MZI4_9HYPH</name>
<gene>
    <name evidence="2" type="ORF">F8B43_1912</name>
</gene>